<dbReference type="SUPFAM" id="SSF55136">
    <property type="entry name" value="Probable bacterial effector-binding domain"/>
    <property type="match status" value="1"/>
</dbReference>
<dbReference type="InterPro" id="IPR011256">
    <property type="entry name" value="Reg_factor_effector_dom_sf"/>
</dbReference>
<feature type="domain" description="AraC effector-binding" evidence="1">
    <location>
        <begin position="1"/>
        <end position="154"/>
    </location>
</feature>
<dbReference type="Gene3D" id="3.20.80.10">
    <property type="entry name" value="Regulatory factor, effector binding domain"/>
    <property type="match status" value="1"/>
</dbReference>
<organism evidence="2 3">
    <name type="scientific">Corynebacterium pollutisoli</name>
    <dbReference type="NCBI Taxonomy" id="1610489"/>
    <lineage>
        <taxon>Bacteria</taxon>
        <taxon>Bacillati</taxon>
        <taxon>Actinomycetota</taxon>
        <taxon>Actinomycetes</taxon>
        <taxon>Mycobacteriales</taxon>
        <taxon>Corynebacteriaceae</taxon>
        <taxon>Corynebacterium</taxon>
    </lineage>
</organism>
<reference evidence="3" key="1">
    <citation type="submission" date="2017-04" db="EMBL/GenBank/DDBJ databases">
        <authorList>
            <person name="Varghese N."/>
            <person name="Submissions S."/>
        </authorList>
    </citation>
    <scope>NUCLEOTIDE SEQUENCE [LARGE SCALE GENOMIC DNA]</scope>
    <source>
        <strain evidence="3">VDS</strain>
    </source>
</reference>
<dbReference type="OrthoDB" id="64208at2"/>
<dbReference type="InterPro" id="IPR010499">
    <property type="entry name" value="AraC_E-bd"/>
</dbReference>
<name>A0A1X7IBJ7_9CORY</name>
<dbReference type="STRING" id="1610489.SAMN06295981_0617"/>
<proteinExistence type="predicted"/>
<dbReference type="Pfam" id="PF06445">
    <property type="entry name" value="GyrI-like"/>
    <property type="match status" value="1"/>
</dbReference>
<dbReference type="AlphaFoldDB" id="A0A1X7IBJ7"/>
<accession>A0A1X7IBJ7</accession>
<dbReference type="InterPro" id="IPR029442">
    <property type="entry name" value="GyrI-like"/>
</dbReference>
<dbReference type="EMBL" id="FXAR01000001">
    <property type="protein sequence ID" value="SMG11811.1"/>
    <property type="molecule type" value="Genomic_DNA"/>
</dbReference>
<dbReference type="RefSeq" id="WP_085548748.1">
    <property type="nucleotide sequence ID" value="NZ_FXAR01000001.1"/>
</dbReference>
<dbReference type="SMART" id="SM00871">
    <property type="entry name" value="AraC_E_bind"/>
    <property type="match status" value="1"/>
</dbReference>
<evidence type="ECO:0000313" key="3">
    <source>
        <dbReference type="Proteomes" id="UP000193309"/>
    </source>
</evidence>
<sequence>MTREITVPAHAFIASRETVSVDELPAFFDRAYPLLIDALQAVGAHPAGPAHAYYFSPLTETVDIAAAFPLHPEQVAAVEAAHPELVHHVPECEAFTTRHHGSYDTLGRTWQELTEAVRESGRPAGPVCWETYVTEPSPEADPADMITDLYVTLA</sequence>
<protein>
    <submittedName>
        <fullName evidence="2">Effector-binding domain-containing protein</fullName>
    </submittedName>
</protein>
<evidence type="ECO:0000313" key="2">
    <source>
        <dbReference type="EMBL" id="SMG11811.1"/>
    </source>
</evidence>
<evidence type="ECO:0000259" key="1">
    <source>
        <dbReference type="SMART" id="SM00871"/>
    </source>
</evidence>
<keyword evidence="3" id="KW-1185">Reference proteome</keyword>
<dbReference type="Proteomes" id="UP000193309">
    <property type="component" value="Unassembled WGS sequence"/>
</dbReference>
<gene>
    <name evidence="2" type="ORF">SAMN06295981_0617</name>
</gene>